<comment type="similarity">
    <text evidence="11">Belongs to the type VI collagen family.</text>
</comment>
<keyword evidence="8" id="KW-0325">Glycoprotein</keyword>
<evidence type="ECO:0000256" key="1">
    <source>
        <dbReference type="ARBA" id="ARBA00004498"/>
    </source>
</evidence>
<evidence type="ECO:0000313" key="15">
    <source>
        <dbReference type="Proteomes" id="UP000812440"/>
    </source>
</evidence>
<evidence type="ECO:0000256" key="9">
    <source>
        <dbReference type="ARBA" id="ARBA00023278"/>
    </source>
</evidence>
<evidence type="ECO:0000256" key="12">
    <source>
        <dbReference type="SAM" id="MobiDB-lite"/>
    </source>
</evidence>
<keyword evidence="5" id="KW-0677">Repeat</keyword>
<feature type="domain" description="VWFA" evidence="13">
    <location>
        <begin position="1638"/>
        <end position="1782"/>
    </location>
</feature>
<proteinExistence type="inferred from homology"/>
<evidence type="ECO:0000256" key="7">
    <source>
        <dbReference type="ARBA" id="ARBA00023119"/>
    </source>
</evidence>
<feature type="domain" description="VWFA" evidence="13">
    <location>
        <begin position="413"/>
        <end position="584"/>
    </location>
</feature>
<feature type="domain" description="VWFA" evidence="13">
    <location>
        <begin position="781"/>
        <end position="954"/>
    </location>
</feature>
<dbReference type="FunFam" id="3.40.50.410:FF:000021">
    <property type="entry name" value="Collagen, type VI, alpha 3"/>
    <property type="match status" value="1"/>
</dbReference>
<dbReference type="FunFam" id="3.40.50.410:FF:000003">
    <property type="entry name" value="Collagen type VI alpha 3 chain"/>
    <property type="match status" value="1"/>
</dbReference>
<evidence type="ECO:0000256" key="4">
    <source>
        <dbReference type="ARBA" id="ARBA00022729"/>
    </source>
</evidence>
<comment type="subcellular location">
    <subcellularLocation>
        <location evidence="1">Secreted</location>
        <location evidence="1">Extracellular space</location>
        <location evidence="1">Extracellular matrix</location>
    </subcellularLocation>
</comment>
<comment type="caution">
    <text evidence="14">The sequence shown here is derived from an EMBL/GenBank/DDBJ whole genome shotgun (WGS) entry which is preliminary data.</text>
</comment>
<protein>
    <recommendedName>
        <fullName evidence="13">VWFA domain-containing protein</fullName>
    </recommendedName>
</protein>
<dbReference type="GO" id="GO:0007155">
    <property type="term" value="P:cell adhesion"/>
    <property type="evidence" value="ECO:0007669"/>
    <property type="project" value="UniProtKB-KW"/>
</dbReference>
<dbReference type="CDD" id="cd01450">
    <property type="entry name" value="vWFA_subfamily_ECM"/>
    <property type="match status" value="3"/>
</dbReference>
<dbReference type="Gene3D" id="3.40.50.410">
    <property type="entry name" value="von Willebrand factor, type A domain"/>
    <property type="match status" value="9"/>
</dbReference>
<dbReference type="Pfam" id="PF00092">
    <property type="entry name" value="VWA"/>
    <property type="match status" value="9"/>
</dbReference>
<gene>
    <name evidence="14" type="ORF">GDO86_011609</name>
</gene>
<evidence type="ECO:0000256" key="3">
    <source>
        <dbReference type="ARBA" id="ARBA00022530"/>
    </source>
</evidence>
<dbReference type="PANTHER" id="PTHR24020:SF86">
    <property type="entry name" value="COLLAGEN, TYPE VI, ALPHA 4"/>
    <property type="match status" value="1"/>
</dbReference>
<dbReference type="Proteomes" id="UP000812440">
    <property type="component" value="Chromosome 6"/>
</dbReference>
<keyword evidence="4" id="KW-0732">Signal</keyword>
<dbReference type="InterPro" id="IPR002035">
    <property type="entry name" value="VWF_A"/>
</dbReference>
<keyword evidence="6" id="KW-0130">Cell adhesion</keyword>
<keyword evidence="9" id="KW-0379">Hydroxylation</keyword>
<dbReference type="CDD" id="cd01472">
    <property type="entry name" value="vWA_collagen"/>
    <property type="match status" value="2"/>
</dbReference>
<dbReference type="InterPro" id="IPR008160">
    <property type="entry name" value="Collagen"/>
</dbReference>
<dbReference type="PRINTS" id="PR00453">
    <property type="entry name" value="VWFADOMAIN"/>
</dbReference>
<keyword evidence="15" id="KW-1185">Reference proteome</keyword>
<dbReference type="Pfam" id="PF01391">
    <property type="entry name" value="Collagen"/>
    <property type="match status" value="2"/>
</dbReference>
<evidence type="ECO:0000256" key="2">
    <source>
        <dbReference type="ARBA" id="ARBA00022525"/>
    </source>
</evidence>
<sequence>MLVAQKAADLVFLVDTSNNLGEKNFNQVKYIISKTIQLLPVGPDKYRIGLAQYNDDLDIGFLLNEYKAKNQVLNHIKNKFSFKGGSLHLGNALKRTREMFFKNGRDKSTYPPILVVMTSESSEDDVNQPALELKQDGVKLITVGLQAAPLSQLIAIASSPNSVIQLSNIQDIASISKSLKQTIQDVVESVTDVPIPAICDEEYSADIVFIIDTSHHQQLQSESLKTFLIDIISRLPINKSCTHVYLVKYGSKPELLAQLETGVSQNAVLNAITSISPLEENTANIGYAINFARTKIIENKKISRKEQGIKQVAILISHRPSSDNITSAAILLRKAKVSVFAMGIAEADHNQMMQIASYPSDNYAIRLSTFSELSSQVDILQNKILNSVEEYILDYAIKTDVIQQGCLDTEVADIYLLIDESGSIDVNNFQEMKTFLVKLIDMFHIGPDKVQIKCNLYATNPREIVIGREFSKDEVKSALQGLIQKGGGTNTGAALNFTRNLITQNIRPGDVPVNLIVLTDGQSQDSVKEAAELIRNLNVNIYAIGVNISSETPLLEITGNRQRIHMVNDFDSLKNIKNVIAQQICYNKTCQGLMADILFLVDSSDGIGQENFNKIKPFLKDLVDRTEVGLGSVQYGVIQFSNSIKEAFQLNKHATNMEIKDAIDNMELLGKSANTGAALKQVADYFKEFKGAREKVKKFLILITDSPSQDEVKAPSDSLRSNNVTIFSVGGFKANRKQLQQISKPVLPFYQSFDKLEAIEEELLFKICNPEQDCKRIALADIVLVIDSSTSIDENEYNEMKKFLTSLVNKSDVGPNNVQFGALKYSDKQTELFHLNKYKTKQEIVNHINSDTIQTGNTHTAEALHFSKQFFTEKHGSRKSSGVPQIVIVITDGESQDNYNLNDTARKLEKEGIVIYAIGIKDANTNELKTMAGSKGKWFMVANFSGLHDILEKVSEGVCNKTECKTEQADLLFLIDGSTTTSQKTFKEIKSFMVSVVDDFNIGSETVHVSVSQYSSSYSREIYFKQFSKKMDLNNKIENIQQLQGEKFIGAALTFTKDTVFVPSKDCRINEGVKQYLVLITAGNSTDDVSIPAQTLRDRGIDIFAVGIGNICKNQLTQITGSPEKKYIVRDSSASALKSIKKRLVKEMCSKDPITNCSLDVVVSFDISTLSRDASLFYGHHNLENLLPKILQAVASMKSPSCSMGKQPQVSVAFNVRDTNTVNRFNTYSLDLFNKLKKVKVNGPSYLDSSSLNFAWNIFETKNSGNAKIILVFTDGLDEDVEKLEETANRLRNQGLTALVTVALENSKNVENLKFIEFGRSFEYNHQLYIGMPGIAAKLARQADHSIETICCCVFCKCYGDRGSSGLYGPLGMKGRDGVKGDQGHRGEDGDPGERGHQGARGDQGTKGCQGTRGIKGNRGFTGDKNGDGENGLDGLQGEEGKTGQSGMKGEKGETGETGSPGSRGSPGEIGSTGHRGDQGDPGAHNPNVGPKGLNGDTGEEGDPGLPGIQGSPGSRGTGNIEGSRGAPGPKGIKGEPGEKGYNGEKGFHGPQGDSGTNGIKGENGSKGSTGIQGQPGIHGNKGNIGRPGITGLKGIKGDPGMDGTKGTKGYKGNHPCELIEFVRDKCRRVPCPAYPVELVLALDMSNVVTPTIYTKILAVAKDILQNITVRESNCPAGARIAVTSYNSNTKYLIRFPDYHNKNKLIKAVESIPLEQSSQSPDVGEAMRYVARNLFKSYLGGATVRRIAVFLSSGQSEDIDSINTAVMEYGALGIIPVVFAFNPAPFIKRAFEIDATRTFQLIEIKANEAYDHLIKLFLSCTLCFDKCRPDKSCDFKPIPPKSYMDITFLLDSSYNVKHEEFEKAKSFLSNMIDQFQIEPMTSDKGDRVALITFTHEPHVEFHLLSYDNKVRIKRHIKENVQQHTGPSALGLSLKHAVENIMANTSNPRKHKVIVIITSGETSMWDKETLTRTSIEAICRGYAVFVLSIGKSYNYSELTEIASRPLDHHLLILGRIHRPDFPYAAGFLQQFLHYVRRGIGKYPPAELKAQCRKL</sequence>
<keyword evidence="2" id="KW-0964">Secreted</keyword>
<dbReference type="GO" id="GO:0005589">
    <property type="term" value="C:collagen type VI trimer"/>
    <property type="evidence" value="ECO:0007669"/>
    <property type="project" value="UniProtKB-ARBA"/>
</dbReference>
<feature type="domain" description="VWFA" evidence="13">
    <location>
        <begin position="970"/>
        <end position="1144"/>
    </location>
</feature>
<dbReference type="EMBL" id="JAACNH010000005">
    <property type="protein sequence ID" value="KAG8442859.1"/>
    <property type="molecule type" value="Genomic_DNA"/>
</dbReference>
<evidence type="ECO:0000256" key="10">
    <source>
        <dbReference type="ARBA" id="ARBA00043858"/>
    </source>
</evidence>
<evidence type="ECO:0000259" key="13">
    <source>
        <dbReference type="PROSITE" id="PS50234"/>
    </source>
</evidence>
<dbReference type="SMART" id="SM00327">
    <property type="entry name" value="VWA"/>
    <property type="match status" value="9"/>
</dbReference>
<dbReference type="InterPro" id="IPR050525">
    <property type="entry name" value="ECM_Assembly_Org"/>
</dbReference>
<keyword evidence="7" id="KW-0176">Collagen</keyword>
<feature type="compositionally biased region" description="Basic and acidic residues" evidence="12">
    <location>
        <begin position="1533"/>
        <end position="1548"/>
    </location>
</feature>
<reference evidence="14" key="1">
    <citation type="thesis" date="2020" institute="ProQuest LLC" country="789 East Eisenhower Parkway, Ann Arbor, MI, USA">
        <title>Comparative Genomics and Chromosome Evolution.</title>
        <authorList>
            <person name="Mudd A.B."/>
        </authorList>
    </citation>
    <scope>NUCLEOTIDE SEQUENCE</scope>
    <source>
        <strain evidence="14">Female2</strain>
        <tissue evidence="14">Blood</tissue>
    </source>
</reference>
<evidence type="ECO:0000256" key="8">
    <source>
        <dbReference type="ARBA" id="ARBA00023180"/>
    </source>
</evidence>
<feature type="compositionally biased region" description="Basic and acidic residues" evidence="12">
    <location>
        <begin position="1374"/>
        <end position="1397"/>
    </location>
</feature>
<organism evidence="14 15">
    <name type="scientific">Hymenochirus boettgeri</name>
    <name type="common">Congo dwarf clawed frog</name>
    <dbReference type="NCBI Taxonomy" id="247094"/>
    <lineage>
        <taxon>Eukaryota</taxon>
        <taxon>Metazoa</taxon>
        <taxon>Chordata</taxon>
        <taxon>Craniata</taxon>
        <taxon>Vertebrata</taxon>
        <taxon>Euteleostomi</taxon>
        <taxon>Amphibia</taxon>
        <taxon>Batrachia</taxon>
        <taxon>Anura</taxon>
        <taxon>Pipoidea</taxon>
        <taxon>Pipidae</taxon>
        <taxon>Pipinae</taxon>
        <taxon>Hymenochirus</taxon>
    </lineage>
</organism>
<dbReference type="InterPro" id="IPR036465">
    <property type="entry name" value="vWFA_dom_sf"/>
</dbReference>
<feature type="domain" description="VWFA" evidence="13">
    <location>
        <begin position="1160"/>
        <end position="1316"/>
    </location>
</feature>
<feature type="region of interest" description="Disordered" evidence="12">
    <location>
        <begin position="1369"/>
        <end position="1610"/>
    </location>
</feature>
<feature type="domain" description="VWFA" evidence="13">
    <location>
        <begin position="596"/>
        <end position="767"/>
    </location>
</feature>
<name>A0A8T2JCE5_9PIPI</name>
<feature type="domain" description="VWFA" evidence="13">
    <location>
        <begin position="9"/>
        <end position="183"/>
    </location>
</feature>
<dbReference type="OrthoDB" id="10256829at2759"/>
<feature type="domain" description="VWFA" evidence="13">
    <location>
        <begin position="206"/>
        <end position="384"/>
    </location>
</feature>
<dbReference type="SUPFAM" id="SSF53300">
    <property type="entry name" value="vWA-like"/>
    <property type="match status" value="9"/>
</dbReference>
<keyword evidence="3" id="KW-0272">Extracellular matrix</keyword>
<comment type="function">
    <text evidence="10">Collagen VI acts as a cell-binding protein.</text>
</comment>
<dbReference type="FunFam" id="3.40.50.410:FF:000004">
    <property type="entry name" value="collagen alpha-6(VI) chain"/>
    <property type="match status" value="3"/>
</dbReference>
<accession>A0A8T2JCE5</accession>
<evidence type="ECO:0000256" key="5">
    <source>
        <dbReference type="ARBA" id="ARBA00022737"/>
    </source>
</evidence>
<feature type="compositionally biased region" description="Low complexity" evidence="12">
    <location>
        <begin position="1457"/>
        <end position="1472"/>
    </location>
</feature>
<evidence type="ECO:0000256" key="11">
    <source>
        <dbReference type="ARBA" id="ARBA00044000"/>
    </source>
</evidence>
<evidence type="ECO:0000256" key="6">
    <source>
        <dbReference type="ARBA" id="ARBA00022889"/>
    </source>
</evidence>
<evidence type="ECO:0000313" key="14">
    <source>
        <dbReference type="EMBL" id="KAG8442859.1"/>
    </source>
</evidence>
<feature type="domain" description="VWFA" evidence="13">
    <location>
        <begin position="1845"/>
        <end position="2034"/>
    </location>
</feature>
<dbReference type="PANTHER" id="PTHR24020">
    <property type="entry name" value="COLLAGEN ALPHA"/>
    <property type="match status" value="1"/>
</dbReference>
<dbReference type="PROSITE" id="PS50234">
    <property type="entry name" value="VWFA"/>
    <property type="match status" value="9"/>
</dbReference>